<reference evidence="2 3" key="1">
    <citation type="submission" date="2018-05" db="EMBL/GenBank/DDBJ databases">
        <title>Genomic Encyclopedia of Type Strains, Phase IV (KMG-IV): sequencing the most valuable type-strain genomes for metagenomic binning, comparative biology and taxonomic classification.</title>
        <authorList>
            <person name="Goeker M."/>
        </authorList>
    </citation>
    <scope>NUCLEOTIDE SEQUENCE [LARGE SCALE GENOMIC DNA]</scope>
    <source>
        <strain evidence="2 3">DSM 6462</strain>
    </source>
</reference>
<dbReference type="AlphaFoldDB" id="A0A2V3U269"/>
<feature type="transmembrane region" description="Helical" evidence="1">
    <location>
        <begin position="6"/>
        <end position="25"/>
    </location>
</feature>
<gene>
    <name evidence="2" type="ORF">C7450_108131</name>
</gene>
<keyword evidence="1" id="KW-0472">Membrane</keyword>
<comment type="caution">
    <text evidence="2">The sequence shown here is derived from an EMBL/GenBank/DDBJ whole genome shotgun (WGS) entry which is preliminary data.</text>
</comment>
<dbReference type="EMBL" id="QJJK01000008">
    <property type="protein sequence ID" value="PXW56381.1"/>
    <property type="molecule type" value="Genomic_DNA"/>
</dbReference>
<protein>
    <submittedName>
        <fullName evidence="2">Uncharacterized protein</fullName>
    </submittedName>
</protein>
<evidence type="ECO:0000256" key="1">
    <source>
        <dbReference type="SAM" id="Phobius"/>
    </source>
</evidence>
<keyword evidence="1" id="KW-1133">Transmembrane helix</keyword>
<proteinExistence type="predicted"/>
<dbReference type="Proteomes" id="UP000248021">
    <property type="component" value="Unassembled WGS sequence"/>
</dbReference>
<sequence length="42" mass="4930">MPLCLFAISAIYSIIFISIKNIYYYNSRSYILLTTVEFKTTN</sequence>
<evidence type="ECO:0000313" key="3">
    <source>
        <dbReference type="Proteomes" id="UP000248021"/>
    </source>
</evidence>
<accession>A0A2V3U269</accession>
<keyword evidence="1" id="KW-0812">Transmembrane</keyword>
<keyword evidence="3" id="KW-1185">Reference proteome</keyword>
<name>A0A2V3U269_9HYPH</name>
<organism evidence="2 3">
    <name type="scientific">Chelatococcus asaccharovorans</name>
    <dbReference type="NCBI Taxonomy" id="28210"/>
    <lineage>
        <taxon>Bacteria</taxon>
        <taxon>Pseudomonadati</taxon>
        <taxon>Pseudomonadota</taxon>
        <taxon>Alphaproteobacteria</taxon>
        <taxon>Hyphomicrobiales</taxon>
        <taxon>Chelatococcaceae</taxon>
        <taxon>Chelatococcus</taxon>
    </lineage>
</organism>
<evidence type="ECO:0000313" key="2">
    <source>
        <dbReference type="EMBL" id="PXW56381.1"/>
    </source>
</evidence>